<evidence type="ECO:0000313" key="1">
    <source>
        <dbReference type="EMBL" id="SDQ47766.1"/>
    </source>
</evidence>
<dbReference type="InterPro" id="IPR036928">
    <property type="entry name" value="AS_sf"/>
</dbReference>
<evidence type="ECO:0000313" key="2">
    <source>
        <dbReference type="Proteomes" id="UP000198740"/>
    </source>
</evidence>
<sequence length="261" mass="28261">MDNKCRKFSRVNAVCLVGQPLSPLLDMTGLAPACPRPSADQAPPRSIAFDVDPHPQIHPKGGVLIPGYNVPALPIKPMRDPSLTLIALSGIDPEGPVMVEVPLVQSNSTFTAMQALAGTRVGYADRYGRGDGHEPIEHRAPFMRALDVLRRAGAQLLPVPAQRVDDTLTFNLRTHNEIDELVNEHRLDALVSDSQSAAFHGACWSGYPRFAEALDGGATLWFYGARWSKESLAALAQGYRNACCLENAQHGLPGVLNNPTR</sequence>
<dbReference type="Proteomes" id="UP000198740">
    <property type="component" value="Unassembled WGS sequence"/>
</dbReference>
<name>A0ABY0T9B4_9PSED</name>
<accession>A0ABY0T9B4</accession>
<keyword evidence="2" id="KW-1185">Reference proteome</keyword>
<reference evidence="1 2" key="1">
    <citation type="submission" date="2016-10" db="EMBL/GenBank/DDBJ databases">
        <authorList>
            <person name="Varghese N."/>
            <person name="Submissions S."/>
        </authorList>
    </citation>
    <scope>NUCLEOTIDE SEQUENCE [LARGE SCALE GENOMIC DNA]</scope>
    <source>
        <strain evidence="1 2">BS2976</strain>
    </source>
</reference>
<dbReference type="EMBL" id="FNKM01000002">
    <property type="protein sequence ID" value="SDQ47766.1"/>
    <property type="molecule type" value="Genomic_DNA"/>
</dbReference>
<dbReference type="Gene3D" id="3.90.1300.10">
    <property type="entry name" value="Amidase signature (AS) domain"/>
    <property type="match status" value="1"/>
</dbReference>
<organism evidence="1 2">
    <name type="scientific">Pseudomonas grimontii</name>
    <dbReference type="NCBI Taxonomy" id="129847"/>
    <lineage>
        <taxon>Bacteria</taxon>
        <taxon>Pseudomonadati</taxon>
        <taxon>Pseudomonadota</taxon>
        <taxon>Gammaproteobacteria</taxon>
        <taxon>Pseudomonadales</taxon>
        <taxon>Pseudomonadaceae</taxon>
        <taxon>Pseudomonas</taxon>
    </lineage>
</organism>
<proteinExistence type="predicted"/>
<gene>
    <name evidence="1" type="ORF">SAMN04490186_0664</name>
</gene>
<comment type="caution">
    <text evidence="1">The sequence shown here is derived from an EMBL/GenBank/DDBJ whole genome shotgun (WGS) entry which is preliminary data.</text>
</comment>
<protein>
    <submittedName>
        <fullName evidence="1">Uncharacterized protein</fullName>
    </submittedName>
</protein>